<evidence type="ECO:0000256" key="3">
    <source>
        <dbReference type="ARBA" id="ARBA00022729"/>
    </source>
</evidence>
<evidence type="ECO:0000313" key="7">
    <source>
        <dbReference type="WBParaSite" id="PSAMB.scaffold412size52380.g5529.t1"/>
    </source>
</evidence>
<dbReference type="GO" id="GO:0008239">
    <property type="term" value="F:dipeptidyl-peptidase activity"/>
    <property type="evidence" value="ECO:0007669"/>
    <property type="project" value="TreeGrafter"/>
</dbReference>
<evidence type="ECO:0000256" key="2">
    <source>
        <dbReference type="ARBA" id="ARBA00022670"/>
    </source>
</evidence>
<dbReference type="Gene3D" id="1.20.120.980">
    <property type="entry name" value="Serine carboxypeptidase S28, SKS domain"/>
    <property type="match status" value="1"/>
</dbReference>
<dbReference type="InterPro" id="IPR029058">
    <property type="entry name" value="AB_hydrolase_fold"/>
</dbReference>
<dbReference type="PANTHER" id="PTHR11010">
    <property type="entry name" value="PROTEASE S28 PRO-X CARBOXYPEPTIDASE-RELATED"/>
    <property type="match status" value="1"/>
</dbReference>
<proteinExistence type="inferred from homology"/>
<evidence type="ECO:0000256" key="4">
    <source>
        <dbReference type="ARBA" id="ARBA00022801"/>
    </source>
</evidence>
<organism evidence="6 7">
    <name type="scientific">Plectus sambesii</name>
    <dbReference type="NCBI Taxonomy" id="2011161"/>
    <lineage>
        <taxon>Eukaryota</taxon>
        <taxon>Metazoa</taxon>
        <taxon>Ecdysozoa</taxon>
        <taxon>Nematoda</taxon>
        <taxon>Chromadorea</taxon>
        <taxon>Plectida</taxon>
        <taxon>Plectina</taxon>
        <taxon>Plectoidea</taxon>
        <taxon>Plectidae</taxon>
        <taxon>Plectus</taxon>
    </lineage>
</organism>
<dbReference type="Gene3D" id="1.20.940.10">
    <property type="entry name" value="Functional domain of the splicing factor Prp18"/>
    <property type="match status" value="1"/>
</dbReference>
<evidence type="ECO:0000256" key="1">
    <source>
        <dbReference type="ARBA" id="ARBA00011079"/>
    </source>
</evidence>
<reference evidence="7" key="1">
    <citation type="submission" date="2022-11" db="UniProtKB">
        <authorList>
            <consortium name="WormBaseParasite"/>
        </authorList>
    </citation>
    <scope>IDENTIFICATION</scope>
</reference>
<keyword evidence="2" id="KW-0645">Protease</keyword>
<dbReference type="GO" id="GO:0006508">
    <property type="term" value="P:proteolysis"/>
    <property type="evidence" value="ECO:0007669"/>
    <property type="project" value="UniProtKB-KW"/>
</dbReference>
<keyword evidence="3" id="KW-0732">Signal</keyword>
<comment type="similarity">
    <text evidence="1">Belongs to the peptidase S28 family.</text>
</comment>
<accession>A0A914WKK3</accession>
<protein>
    <submittedName>
        <fullName evidence="7">Uncharacterized protein</fullName>
    </submittedName>
</protein>
<name>A0A914WKK3_9BILA</name>
<dbReference type="AlphaFoldDB" id="A0A914WKK3"/>
<keyword evidence="5" id="KW-0325">Glycoprotein</keyword>
<dbReference type="PANTHER" id="PTHR11010:SF38">
    <property type="entry name" value="LYSOSOMAL PRO-X CARBOXYPEPTIDASE"/>
    <property type="match status" value="1"/>
</dbReference>
<dbReference type="GO" id="GO:0070008">
    <property type="term" value="F:serine-type exopeptidase activity"/>
    <property type="evidence" value="ECO:0007669"/>
    <property type="project" value="InterPro"/>
</dbReference>
<dbReference type="WBParaSite" id="PSAMB.scaffold412size52380.g5529.t1">
    <property type="protein sequence ID" value="PSAMB.scaffold412size52380.g5529.t1"/>
    <property type="gene ID" value="PSAMB.scaffold412size52380.g5529"/>
</dbReference>
<dbReference type="Gene3D" id="3.40.50.1820">
    <property type="entry name" value="alpha/beta hydrolase"/>
    <property type="match status" value="1"/>
</dbReference>
<keyword evidence="4" id="KW-0378">Hydrolase</keyword>
<evidence type="ECO:0000256" key="5">
    <source>
        <dbReference type="ARBA" id="ARBA00023180"/>
    </source>
</evidence>
<evidence type="ECO:0000313" key="6">
    <source>
        <dbReference type="Proteomes" id="UP000887566"/>
    </source>
</evidence>
<dbReference type="InterPro" id="IPR042269">
    <property type="entry name" value="Ser_carbopepase_S28_SKS"/>
</dbReference>
<sequence length="582" mass="64245">MSQLQQGSDGWGLIGFIREAIEYMAMVDYPYPSNFLKPLPGWPVKVACQSLSTVLSDYKELANAMYNVANLYYNATGTETSFCSPFINPQCSDAATSALSSPLGWPWQACTEMVMPICAQGPPNDLFWDDCNGNWTADEQYQGCAPTFAPLGYTRAMMRPDWIITNYGSNFAASSNIIFSNGYLDPWSGGGWSLKPKTEGSIVSIIIEDGGHHYDLRAANPKDTPSVIRARQLEVIYFQNWIAEHWATTGVDKKTKEKKKNDQHSLFNKYFIANNDNSSNGINKYFIAYNDNSINGINKYGSVYNDNSVNGINKYGSVYNSNSINGRSATRRDAMSNPPLNMTPGWNDPPMLVGGASQGGMRRLYNRRPVDPSIQGNRASSAPSTGLAEHPIVQPSFDHMGFNMMPNSPAMPVSLAGSPLGVERIGGPTMSDSYSPSSRDHYNNFSSLPNAVDLPIQPAYAQRNAMAPVKAAGDVSLNGVQLVAFLVKALALLPNGTTKEGIQLRINQLDEQSRAGRISDGCRLKLNFVVDAIDRGQYDEAWEFQEQLNSLYPTEVTPWNQGIRLLLMELRKMTNRSRIDTI</sequence>
<keyword evidence="6" id="KW-1185">Reference proteome</keyword>
<dbReference type="Pfam" id="PF05577">
    <property type="entry name" value="Peptidase_S28"/>
    <property type="match status" value="1"/>
</dbReference>
<dbReference type="InterPro" id="IPR008758">
    <property type="entry name" value="Peptidase_S28"/>
</dbReference>
<dbReference type="Proteomes" id="UP000887566">
    <property type="component" value="Unplaced"/>
</dbReference>